<dbReference type="AlphaFoldDB" id="A0A6I4IS15"/>
<dbReference type="InterPro" id="IPR025515">
    <property type="entry name" value="DUF4403"/>
</dbReference>
<dbReference type="RefSeq" id="WP_140996586.1">
    <property type="nucleotide sequence ID" value="NZ_VDCZ01000002.1"/>
</dbReference>
<dbReference type="OrthoDB" id="1299766at2"/>
<proteinExistence type="predicted"/>
<evidence type="ECO:0000313" key="2">
    <source>
        <dbReference type="Proteomes" id="UP000431264"/>
    </source>
</evidence>
<dbReference type="EMBL" id="WQLW01000002">
    <property type="protein sequence ID" value="MVO08187.1"/>
    <property type="molecule type" value="Genomic_DNA"/>
</dbReference>
<dbReference type="Pfam" id="PF14356">
    <property type="entry name" value="DUF4403"/>
    <property type="match status" value="1"/>
</dbReference>
<sequence>MKKTTFRNKIVLLLVSSFLVVSCGIFRKYETITTKPEMHFSNKIIAQDTSLFSFDLKVDYKSFEAKINEQLSQPITDSETGEFKKEYRGKTKNPLYNPTEWLKTKDPLYHPNKWIKIRILGKTIKTKDPLYHPNEWIKTKNPLYDPNEWIYADIVDITVGYKYEYSIEKRENIRFENIGNNILRIIIPLDITGSVGFTGDGAKLFDLDKKNVKAKIDFYVDTKISFNTNWCPVVESKISHRWISDPKIEIVGGVWLNLKVPANSALENKEKEIEKEIATKIECEKLITEIKKWIKPSSLQLNHLSEQLYLNVNPQKFYLSDLMIDESNINIKFATKLLTGISTKKLYNDEPYELPNLEKYAFEKNLIALTVPVSIQYESLQNTLNAQLQSEGLNFSNDKAKIEVEEFELYPSGENITIGVKLTAKIKGNFLSTKGKVFLTAKPVINNKQFELENISFSTQLDNELYPILGTIFKNKLNNFIYSKTKRDLKDDFTKAENIVENKLKEQVQKVNNMDIKTEKIIFDIPYIAIQEHDFVIPIRLATGVEIKVKNIW</sequence>
<keyword evidence="2" id="KW-1185">Reference proteome</keyword>
<gene>
    <name evidence="1" type="ORF">GOQ30_03280</name>
</gene>
<organism evidence="1 2">
    <name type="scientific">Flavobacterium profundi</name>
    <dbReference type="NCBI Taxonomy" id="1774945"/>
    <lineage>
        <taxon>Bacteria</taxon>
        <taxon>Pseudomonadati</taxon>
        <taxon>Bacteroidota</taxon>
        <taxon>Flavobacteriia</taxon>
        <taxon>Flavobacteriales</taxon>
        <taxon>Flavobacteriaceae</taxon>
        <taxon>Flavobacterium</taxon>
    </lineage>
</organism>
<name>A0A6I4IS15_9FLAO</name>
<accession>A0A6I4IS15</accession>
<dbReference type="Proteomes" id="UP000431264">
    <property type="component" value="Unassembled WGS sequence"/>
</dbReference>
<reference evidence="2" key="1">
    <citation type="submission" date="2019-05" db="EMBL/GenBank/DDBJ databases">
        <title>Flavobacterium profundi sp. nov., isolated from a deep-sea seamount.</title>
        <authorList>
            <person name="Zhang D.-C."/>
        </authorList>
    </citation>
    <scope>NUCLEOTIDE SEQUENCE [LARGE SCALE GENOMIC DNA]</scope>
    <source>
        <strain evidence="2">TP390</strain>
    </source>
</reference>
<protein>
    <submittedName>
        <fullName evidence="1">DUF4403 family protein</fullName>
    </submittedName>
</protein>
<comment type="caution">
    <text evidence="1">The sequence shown here is derived from an EMBL/GenBank/DDBJ whole genome shotgun (WGS) entry which is preliminary data.</text>
</comment>
<evidence type="ECO:0000313" key="1">
    <source>
        <dbReference type="EMBL" id="MVO08187.1"/>
    </source>
</evidence>
<dbReference type="PROSITE" id="PS51257">
    <property type="entry name" value="PROKAR_LIPOPROTEIN"/>
    <property type="match status" value="1"/>
</dbReference>